<dbReference type="RefSeq" id="WP_212694493.1">
    <property type="nucleotide sequence ID" value="NZ_CP058649.1"/>
</dbReference>
<keyword evidence="2" id="KW-0472">Membrane</keyword>
<feature type="compositionally biased region" description="Basic and acidic residues" evidence="1">
    <location>
        <begin position="60"/>
        <end position="71"/>
    </location>
</feature>
<protein>
    <submittedName>
        <fullName evidence="3">SpoIIIAH-like family protein</fullName>
    </submittedName>
</protein>
<proteinExistence type="predicted"/>
<dbReference type="AlphaFoldDB" id="A0A8J8MLN4"/>
<feature type="transmembrane region" description="Helical" evidence="2">
    <location>
        <begin position="9"/>
        <end position="26"/>
    </location>
</feature>
<evidence type="ECO:0000256" key="2">
    <source>
        <dbReference type="SAM" id="Phobius"/>
    </source>
</evidence>
<name>A0A8J8MLN4_9FIRM</name>
<evidence type="ECO:0000256" key="1">
    <source>
        <dbReference type="SAM" id="MobiDB-lite"/>
    </source>
</evidence>
<dbReference type="Proteomes" id="UP000683246">
    <property type="component" value="Chromosome"/>
</dbReference>
<keyword evidence="2" id="KW-1133">Transmembrane helix</keyword>
<keyword evidence="2" id="KW-0812">Transmembrane</keyword>
<dbReference type="Gene3D" id="1.10.287.4300">
    <property type="entry name" value="Stage III sporulation protein AH-like"/>
    <property type="match status" value="1"/>
</dbReference>
<accession>A0A8J8MLN4</accession>
<dbReference type="Pfam" id="PF12685">
    <property type="entry name" value="SpoIIIAH"/>
    <property type="match status" value="1"/>
</dbReference>
<evidence type="ECO:0000313" key="3">
    <source>
        <dbReference type="EMBL" id="QUI23806.1"/>
    </source>
</evidence>
<sequence length="248" mass="27221">MQTFKKNQIIITALVIMIAIAGYLNFTDKGVDGTREALNQQEKNKDEQETTPTALVPNSEKADDATMDKEGAQTTTDPGETAPPAEGDKTAEATTETQDANDKTKETTSDETEGNAGEAVFTSTNSVEANHFLKAKITREQNYAMLKDGYLALIDNKNLKDEQKVDAVKEMIDLQDRIEKEAAAESLLETKGFKDVFVRMLDGKVDVVINAKELSQAEFAQVEDIVRRQTGVDAESIVITLLDVNKAK</sequence>
<dbReference type="KEGG" id="vpy:HZI73_16570"/>
<dbReference type="InterPro" id="IPR038503">
    <property type="entry name" value="SpoIIIAH_sf"/>
</dbReference>
<evidence type="ECO:0000313" key="4">
    <source>
        <dbReference type="Proteomes" id="UP000683246"/>
    </source>
</evidence>
<organism evidence="3 4">
    <name type="scientific">Vallitalea pronyensis</name>
    <dbReference type="NCBI Taxonomy" id="1348613"/>
    <lineage>
        <taxon>Bacteria</taxon>
        <taxon>Bacillati</taxon>
        <taxon>Bacillota</taxon>
        <taxon>Clostridia</taxon>
        <taxon>Lachnospirales</taxon>
        <taxon>Vallitaleaceae</taxon>
        <taxon>Vallitalea</taxon>
    </lineage>
</organism>
<feature type="region of interest" description="Disordered" evidence="1">
    <location>
        <begin position="40"/>
        <end position="122"/>
    </location>
</feature>
<gene>
    <name evidence="3" type="ORF">HZI73_16570</name>
</gene>
<reference evidence="3" key="1">
    <citation type="submission" date="2020-07" db="EMBL/GenBank/DDBJ databases">
        <title>Vallitalea pronyensis genome.</title>
        <authorList>
            <person name="Postec A."/>
        </authorList>
    </citation>
    <scope>NUCLEOTIDE SEQUENCE</scope>
    <source>
        <strain evidence="3">FatNI3</strain>
    </source>
</reference>
<dbReference type="EMBL" id="CP058649">
    <property type="protein sequence ID" value="QUI23806.1"/>
    <property type="molecule type" value="Genomic_DNA"/>
</dbReference>
<keyword evidence="4" id="KW-1185">Reference proteome</keyword>
<dbReference type="InterPro" id="IPR024232">
    <property type="entry name" value="SpoIIIAH"/>
</dbReference>